<evidence type="ECO:0000256" key="9">
    <source>
        <dbReference type="ARBA" id="ARBA00030781"/>
    </source>
</evidence>
<keyword evidence="5" id="KW-0501">Molybdenum cofactor biosynthesis</keyword>
<dbReference type="Proteomes" id="UP001597545">
    <property type="component" value="Unassembled WGS sequence"/>
</dbReference>
<dbReference type="PANTHER" id="PTHR23404">
    <property type="entry name" value="MOLYBDOPTERIN SYNTHASE RELATED"/>
    <property type="match status" value="1"/>
</dbReference>
<comment type="similarity">
    <text evidence="2">Belongs to the MoaE family.</text>
</comment>
<comment type="subunit">
    <text evidence="6">Heterotetramer of 2 MoaD subunits and 2 MoaE subunits. Also stable as homodimer. The enzyme changes between these two forms during catalysis.</text>
</comment>
<dbReference type="SUPFAM" id="SSF54690">
    <property type="entry name" value="Molybdopterin synthase subunit MoaE"/>
    <property type="match status" value="1"/>
</dbReference>
<dbReference type="InterPro" id="IPR003448">
    <property type="entry name" value="Mopterin_biosynth_MoaE"/>
</dbReference>
<dbReference type="EMBL" id="JBHULR010000003">
    <property type="protein sequence ID" value="MFD2547085.1"/>
    <property type="molecule type" value="Genomic_DNA"/>
</dbReference>
<dbReference type="InterPro" id="IPR036563">
    <property type="entry name" value="MoaE_sf"/>
</dbReference>
<comment type="pathway">
    <text evidence="1">Cofactor biosynthesis; molybdopterin biosynthesis.</text>
</comment>
<evidence type="ECO:0000256" key="1">
    <source>
        <dbReference type="ARBA" id="ARBA00005046"/>
    </source>
</evidence>
<comment type="caution">
    <text evidence="12">The sequence shown here is derived from an EMBL/GenBank/DDBJ whole genome shotgun (WGS) entry which is preliminary data.</text>
</comment>
<evidence type="ECO:0000256" key="4">
    <source>
        <dbReference type="ARBA" id="ARBA00013858"/>
    </source>
</evidence>
<organism evidence="12 13">
    <name type="scientific">Sphingobacterium suaedae</name>
    <dbReference type="NCBI Taxonomy" id="1686402"/>
    <lineage>
        <taxon>Bacteria</taxon>
        <taxon>Pseudomonadati</taxon>
        <taxon>Bacteroidota</taxon>
        <taxon>Sphingobacteriia</taxon>
        <taxon>Sphingobacteriales</taxon>
        <taxon>Sphingobacteriaceae</taxon>
        <taxon>Sphingobacterium</taxon>
    </lineage>
</organism>
<proteinExistence type="inferred from homology"/>
<evidence type="ECO:0000256" key="10">
    <source>
        <dbReference type="ARBA" id="ARBA00032474"/>
    </source>
</evidence>
<comment type="catalytic activity">
    <reaction evidence="11">
        <text>2 [molybdopterin-synthase sulfur-carrier protein]-C-terminal-Gly-aminoethanethioate + cyclic pyranopterin phosphate + H2O = molybdopterin + 2 [molybdopterin-synthase sulfur-carrier protein]-C-terminal Gly-Gly + 2 H(+)</text>
        <dbReference type="Rhea" id="RHEA:26333"/>
        <dbReference type="Rhea" id="RHEA-COMP:12202"/>
        <dbReference type="Rhea" id="RHEA-COMP:19907"/>
        <dbReference type="ChEBI" id="CHEBI:15377"/>
        <dbReference type="ChEBI" id="CHEBI:15378"/>
        <dbReference type="ChEBI" id="CHEBI:58698"/>
        <dbReference type="ChEBI" id="CHEBI:59648"/>
        <dbReference type="ChEBI" id="CHEBI:90778"/>
        <dbReference type="ChEBI" id="CHEBI:232372"/>
        <dbReference type="EC" id="2.8.1.12"/>
    </reaction>
</comment>
<name>A0ABW5KGF9_9SPHI</name>
<dbReference type="CDD" id="cd00756">
    <property type="entry name" value="MoaE"/>
    <property type="match status" value="1"/>
</dbReference>
<dbReference type="EC" id="2.8.1.12" evidence="3"/>
<evidence type="ECO:0000313" key="12">
    <source>
        <dbReference type="EMBL" id="MFD2547085.1"/>
    </source>
</evidence>
<evidence type="ECO:0000256" key="6">
    <source>
        <dbReference type="ARBA" id="ARBA00026066"/>
    </source>
</evidence>
<dbReference type="Gene3D" id="3.90.1170.40">
    <property type="entry name" value="Molybdopterin biosynthesis MoaE subunit"/>
    <property type="match status" value="1"/>
</dbReference>
<gene>
    <name evidence="12" type="ORF">ACFSR5_05420</name>
</gene>
<evidence type="ECO:0000256" key="3">
    <source>
        <dbReference type="ARBA" id="ARBA00011950"/>
    </source>
</evidence>
<evidence type="ECO:0000256" key="2">
    <source>
        <dbReference type="ARBA" id="ARBA00005426"/>
    </source>
</evidence>
<reference evidence="13" key="1">
    <citation type="journal article" date="2019" name="Int. J. Syst. Evol. Microbiol.">
        <title>The Global Catalogue of Microorganisms (GCM) 10K type strain sequencing project: providing services to taxonomists for standard genome sequencing and annotation.</title>
        <authorList>
            <consortium name="The Broad Institute Genomics Platform"/>
            <consortium name="The Broad Institute Genome Sequencing Center for Infectious Disease"/>
            <person name="Wu L."/>
            <person name="Ma J."/>
        </authorList>
    </citation>
    <scope>NUCLEOTIDE SEQUENCE [LARGE SCALE GENOMIC DNA]</scope>
    <source>
        <strain evidence="13">KCTC 42662</strain>
    </source>
</reference>
<dbReference type="RefSeq" id="WP_380901499.1">
    <property type="nucleotide sequence ID" value="NZ_JBHUEG010000007.1"/>
</dbReference>
<evidence type="ECO:0000313" key="13">
    <source>
        <dbReference type="Proteomes" id="UP001597545"/>
    </source>
</evidence>
<dbReference type="Pfam" id="PF02391">
    <property type="entry name" value="MoaE"/>
    <property type="match status" value="1"/>
</dbReference>
<evidence type="ECO:0000256" key="5">
    <source>
        <dbReference type="ARBA" id="ARBA00023150"/>
    </source>
</evidence>
<accession>A0ABW5KGF9</accession>
<sequence>MVGVSISEELLDAEACLALVADELCGGSVSFVGSVRKETNGRRVTRLEFECYTSMAEKEMQKIGEAAIQQFSVSHVVIHHRIGVLLPGDVAVVIAVSSPHRRAAFEACSFAIDRLKETVPIWKKEVFEDGEQWVSAHP</sequence>
<evidence type="ECO:0000256" key="11">
    <source>
        <dbReference type="ARBA" id="ARBA00049878"/>
    </source>
</evidence>
<protein>
    <recommendedName>
        <fullName evidence="4">Molybdopterin synthase catalytic subunit</fullName>
        <ecNumber evidence="3">2.8.1.12</ecNumber>
    </recommendedName>
    <alternativeName>
        <fullName evidence="9">MPT synthase subunit 2</fullName>
    </alternativeName>
    <alternativeName>
        <fullName evidence="7">Molybdenum cofactor biosynthesis protein E</fullName>
    </alternativeName>
    <alternativeName>
        <fullName evidence="8">Molybdopterin-converting factor large subunit</fullName>
    </alternativeName>
    <alternativeName>
        <fullName evidence="10">Molybdopterin-converting factor subunit 2</fullName>
    </alternativeName>
</protein>
<keyword evidence="13" id="KW-1185">Reference proteome</keyword>
<evidence type="ECO:0000256" key="8">
    <source>
        <dbReference type="ARBA" id="ARBA00030407"/>
    </source>
</evidence>
<evidence type="ECO:0000256" key="7">
    <source>
        <dbReference type="ARBA" id="ARBA00029745"/>
    </source>
</evidence>